<evidence type="ECO:0000259" key="4">
    <source>
        <dbReference type="PROSITE" id="PS50883"/>
    </source>
</evidence>
<feature type="transmembrane region" description="Helical" evidence="1">
    <location>
        <begin position="85"/>
        <end position="108"/>
    </location>
</feature>
<keyword evidence="1" id="KW-0472">Membrane</keyword>
<dbReference type="SMART" id="SM00267">
    <property type="entry name" value="GGDEF"/>
    <property type="match status" value="1"/>
</dbReference>
<dbReference type="Pfam" id="PF00990">
    <property type="entry name" value="GGDEF"/>
    <property type="match status" value="1"/>
</dbReference>
<feature type="transmembrane region" description="Helical" evidence="1">
    <location>
        <begin position="50"/>
        <end position="73"/>
    </location>
</feature>
<dbReference type="SUPFAM" id="SSF55073">
    <property type="entry name" value="Nucleotide cyclase"/>
    <property type="match status" value="1"/>
</dbReference>
<dbReference type="CDD" id="cd01949">
    <property type="entry name" value="GGDEF"/>
    <property type="match status" value="1"/>
</dbReference>
<dbReference type="NCBIfam" id="TIGR00254">
    <property type="entry name" value="GGDEF"/>
    <property type="match status" value="1"/>
</dbReference>
<dbReference type="InterPro" id="IPR001633">
    <property type="entry name" value="EAL_dom"/>
</dbReference>
<dbReference type="SUPFAM" id="SSF141868">
    <property type="entry name" value="EAL domain-like"/>
    <property type="match status" value="1"/>
</dbReference>
<dbReference type="Pfam" id="PF00563">
    <property type="entry name" value="EAL"/>
    <property type="match status" value="1"/>
</dbReference>
<keyword evidence="7" id="KW-1185">Reference proteome</keyword>
<dbReference type="InterPro" id="IPR035965">
    <property type="entry name" value="PAS-like_dom_sf"/>
</dbReference>
<dbReference type="InterPro" id="IPR052155">
    <property type="entry name" value="Biofilm_reg_signaling"/>
</dbReference>
<dbReference type="RefSeq" id="WP_390294185.1">
    <property type="nucleotide sequence ID" value="NZ_JBHSFU010000004.1"/>
</dbReference>
<dbReference type="NCBIfam" id="TIGR00229">
    <property type="entry name" value="sensory_box"/>
    <property type="match status" value="1"/>
</dbReference>
<dbReference type="PANTHER" id="PTHR44757:SF2">
    <property type="entry name" value="BIOFILM ARCHITECTURE MAINTENANCE PROTEIN MBAA"/>
    <property type="match status" value="1"/>
</dbReference>
<dbReference type="InterPro" id="IPR029787">
    <property type="entry name" value="Nucleotide_cyclase"/>
</dbReference>
<dbReference type="Gene3D" id="3.20.20.450">
    <property type="entry name" value="EAL domain"/>
    <property type="match status" value="1"/>
</dbReference>
<accession>A0ABV9DJE4</accession>
<dbReference type="SUPFAM" id="SSF55785">
    <property type="entry name" value="PYP-like sensor domain (PAS domain)"/>
    <property type="match status" value="1"/>
</dbReference>
<dbReference type="InterPro" id="IPR001610">
    <property type="entry name" value="PAC"/>
</dbReference>
<evidence type="ECO:0000259" key="3">
    <source>
        <dbReference type="PROSITE" id="PS50113"/>
    </source>
</evidence>
<dbReference type="InterPro" id="IPR000700">
    <property type="entry name" value="PAS-assoc_C"/>
</dbReference>
<dbReference type="PROSITE" id="PS50113">
    <property type="entry name" value="PAC"/>
    <property type="match status" value="1"/>
</dbReference>
<keyword evidence="1" id="KW-1133">Transmembrane helix</keyword>
<evidence type="ECO:0000313" key="6">
    <source>
        <dbReference type="EMBL" id="MFC4557953.1"/>
    </source>
</evidence>
<feature type="transmembrane region" description="Helical" evidence="1">
    <location>
        <begin position="12"/>
        <end position="30"/>
    </location>
</feature>
<dbReference type="PROSITE" id="PS50887">
    <property type="entry name" value="GGDEF"/>
    <property type="match status" value="1"/>
</dbReference>
<feature type="domain" description="PAS" evidence="2">
    <location>
        <begin position="113"/>
        <end position="185"/>
    </location>
</feature>
<dbReference type="SMART" id="SM00086">
    <property type="entry name" value="PAC"/>
    <property type="match status" value="1"/>
</dbReference>
<dbReference type="Pfam" id="PF08447">
    <property type="entry name" value="PAS_3"/>
    <property type="match status" value="1"/>
</dbReference>
<dbReference type="InterPro" id="IPR000014">
    <property type="entry name" value="PAS"/>
</dbReference>
<name>A0ABV9DJE4_9BACI</name>
<dbReference type="Gene3D" id="3.30.70.270">
    <property type="match status" value="1"/>
</dbReference>
<organism evidence="6 7">
    <name type="scientific">Virgibacillus kekensis</name>
    <dbReference type="NCBI Taxonomy" id="202261"/>
    <lineage>
        <taxon>Bacteria</taxon>
        <taxon>Bacillati</taxon>
        <taxon>Bacillota</taxon>
        <taxon>Bacilli</taxon>
        <taxon>Bacillales</taxon>
        <taxon>Bacillaceae</taxon>
        <taxon>Virgibacillus</taxon>
    </lineage>
</organism>
<evidence type="ECO:0000313" key="7">
    <source>
        <dbReference type="Proteomes" id="UP001595989"/>
    </source>
</evidence>
<comment type="caution">
    <text evidence="6">The sequence shown here is derived from an EMBL/GenBank/DDBJ whole genome shotgun (WGS) entry which is preliminary data.</text>
</comment>
<gene>
    <name evidence="6" type="ORF">ACFO3D_06995</name>
</gene>
<dbReference type="InterPro" id="IPR035919">
    <property type="entry name" value="EAL_sf"/>
</dbReference>
<dbReference type="PANTHER" id="PTHR44757">
    <property type="entry name" value="DIGUANYLATE CYCLASE DGCP"/>
    <property type="match status" value="1"/>
</dbReference>
<protein>
    <submittedName>
        <fullName evidence="6">Bifunctional diguanylate cyclase/phosphodiesterase</fullName>
    </submittedName>
</protein>
<feature type="domain" description="PAC" evidence="3">
    <location>
        <begin position="187"/>
        <end position="239"/>
    </location>
</feature>
<dbReference type="Proteomes" id="UP001595989">
    <property type="component" value="Unassembled WGS sequence"/>
</dbReference>
<feature type="domain" description="GGDEF" evidence="5">
    <location>
        <begin position="267"/>
        <end position="399"/>
    </location>
</feature>
<dbReference type="InterPro" id="IPR043128">
    <property type="entry name" value="Rev_trsase/Diguanyl_cyclase"/>
</dbReference>
<reference evidence="7" key="1">
    <citation type="journal article" date="2019" name="Int. J. Syst. Evol. Microbiol.">
        <title>The Global Catalogue of Microorganisms (GCM) 10K type strain sequencing project: providing services to taxonomists for standard genome sequencing and annotation.</title>
        <authorList>
            <consortium name="The Broad Institute Genomics Platform"/>
            <consortium name="The Broad Institute Genome Sequencing Center for Infectious Disease"/>
            <person name="Wu L."/>
            <person name="Ma J."/>
        </authorList>
    </citation>
    <scope>NUCLEOTIDE SEQUENCE [LARGE SCALE GENOMIC DNA]</scope>
    <source>
        <strain evidence="7">CGMCC 4.7426</strain>
    </source>
</reference>
<keyword evidence="1" id="KW-0812">Transmembrane</keyword>
<dbReference type="PROSITE" id="PS50883">
    <property type="entry name" value="EAL"/>
    <property type="match status" value="1"/>
</dbReference>
<dbReference type="PROSITE" id="PS50112">
    <property type="entry name" value="PAS"/>
    <property type="match status" value="1"/>
</dbReference>
<proteinExistence type="predicted"/>
<dbReference type="InterPro" id="IPR013655">
    <property type="entry name" value="PAS_fold_3"/>
</dbReference>
<evidence type="ECO:0000259" key="5">
    <source>
        <dbReference type="PROSITE" id="PS50887"/>
    </source>
</evidence>
<dbReference type="CDD" id="cd01948">
    <property type="entry name" value="EAL"/>
    <property type="match status" value="1"/>
</dbReference>
<dbReference type="Gene3D" id="3.30.450.20">
    <property type="entry name" value="PAS domain"/>
    <property type="match status" value="1"/>
</dbReference>
<dbReference type="InterPro" id="IPR000160">
    <property type="entry name" value="GGDEF_dom"/>
</dbReference>
<evidence type="ECO:0000259" key="2">
    <source>
        <dbReference type="PROSITE" id="PS50112"/>
    </source>
</evidence>
<feature type="domain" description="EAL" evidence="4">
    <location>
        <begin position="408"/>
        <end position="659"/>
    </location>
</feature>
<dbReference type="CDD" id="cd00130">
    <property type="entry name" value="PAS"/>
    <property type="match status" value="1"/>
</dbReference>
<evidence type="ECO:0000256" key="1">
    <source>
        <dbReference type="SAM" id="Phobius"/>
    </source>
</evidence>
<dbReference type="EMBL" id="JBHSFU010000004">
    <property type="protein sequence ID" value="MFC4557953.1"/>
    <property type="molecule type" value="Genomic_DNA"/>
</dbReference>
<dbReference type="SMART" id="SM00052">
    <property type="entry name" value="EAL"/>
    <property type="match status" value="1"/>
</dbReference>
<sequence length="670" mass="76752">MIKFHIRQIPAHVWVISILLLSLSLYFELFSNTPRTGTFWVINLISVTLFSYHLGLVGGIAVLLLILGVRIGVDFQTFSSLSTTYIIRALIVNSIGFITSISIGYLAGKLRSKERKIREIFSNNDITFWTRDLITGKVTVSEGNAEVYGVSRKEFEKKPDLWKEQIHPEDLPILLNAIDKQMTGEKTSIVYRIHRADGEIRWVEDRGTPVFNKKGVLTKIDGVIFDVTTSKIAKDQMNKMAYRDSLTDLPNRNWFQNYLQTALEKHSTLAVMFIDFDNFKRINDTFGHRAGDFLLRQIANRLQSCLREGDIVSRLGGDEFLVLVENAEVNEVIEIAERIIREMNDPYTVEGTEILATPSIGISLAPESGNDAESLIEMADFAMYLAKKRGKNNYQFYNDELNKQMKRRTLLETRLHKAIENEELEVYYQPQIRLNTGCLAGAEALLRWECDLGKISPEEFIPIAEDNGLIIPIGEWVLREACKHLKRFNKNGMNGFPISVNLSTKQLMHPTIVDRIKEILFEEDVKPQMITLEITESALLFYEDAKQNITELRCLGVGISLDDFGVGFSSLSMIKNIEVDELKIDKSFLNDALENKRVRSLLETIIQIGKNLEAKVVIEGVETAVEMEFLMKQQVYGQGYFYSRPLTVGKFEQWYNAFYRKEKENRLIEK</sequence>